<evidence type="ECO:0008006" key="3">
    <source>
        <dbReference type="Google" id="ProtNLM"/>
    </source>
</evidence>
<dbReference type="Pfam" id="PF03783">
    <property type="entry name" value="CsgG"/>
    <property type="match status" value="1"/>
</dbReference>
<keyword evidence="2" id="KW-1185">Reference proteome</keyword>
<evidence type="ECO:0000313" key="1">
    <source>
        <dbReference type="EMBL" id="BAT71363.1"/>
    </source>
</evidence>
<name>A0A0S3QSP2_THET7</name>
<dbReference type="Proteomes" id="UP000063234">
    <property type="component" value="Chromosome"/>
</dbReference>
<dbReference type="InterPro" id="IPR005534">
    <property type="entry name" value="Curli_assmbl/transp-comp_CsgG"/>
</dbReference>
<reference evidence="2" key="1">
    <citation type="journal article" date="2018" name="Science">
        <title>A primordial and reversible TCA cycle in a facultatively chemolithoautotrophic thermophile.</title>
        <authorList>
            <person name="Nunoura T."/>
            <person name="Chikaraishi Y."/>
            <person name="Izaki R."/>
            <person name="Suwa T."/>
            <person name="Sato T."/>
            <person name="Harada T."/>
            <person name="Mori K."/>
            <person name="Kato Y."/>
            <person name="Miyazaki M."/>
            <person name="Shimamura S."/>
            <person name="Yanagawa K."/>
            <person name="Shuto A."/>
            <person name="Ohkouchi N."/>
            <person name="Fujita N."/>
            <person name="Takaki Y."/>
            <person name="Atomi H."/>
            <person name="Takai K."/>
        </authorList>
    </citation>
    <scope>NUCLEOTIDE SEQUENCE [LARGE SCALE GENOMIC DNA]</scope>
    <source>
        <strain evidence="2">DSM 17441 / JCM 13301 / NBRC 103674 / ABI70S6</strain>
    </source>
</reference>
<dbReference type="GO" id="GO:0030288">
    <property type="term" value="C:outer membrane-bounded periplasmic space"/>
    <property type="evidence" value="ECO:0007669"/>
    <property type="project" value="InterPro"/>
</dbReference>
<organism evidence="1 2">
    <name type="scientific">Thermosulfidibacter takaii (strain DSM 17441 / JCM 13301 / NBRC 103674 / ABI70S6)</name>
    <dbReference type="NCBI Taxonomy" id="1298851"/>
    <lineage>
        <taxon>Bacteria</taxon>
        <taxon>Pseudomonadati</taxon>
        <taxon>Thermosulfidibacterota</taxon>
        <taxon>Thermosulfidibacteria</taxon>
        <taxon>Thermosulfidibacterales</taxon>
        <taxon>Thermosulfidibacteraceae</taxon>
    </lineage>
</organism>
<dbReference type="PROSITE" id="PS51257">
    <property type="entry name" value="PROKAR_LIPOPROTEIN"/>
    <property type="match status" value="1"/>
</dbReference>
<protein>
    <recommendedName>
        <fullName evidence="3">Flagellar assembly protein T C-terminal domain-containing protein</fullName>
    </recommendedName>
</protein>
<dbReference type="AlphaFoldDB" id="A0A0S3QSP2"/>
<dbReference type="RefSeq" id="WP_068549283.1">
    <property type="nucleotide sequence ID" value="NZ_AP013035.1"/>
</dbReference>
<dbReference type="Gene3D" id="2.40.10.410">
    <property type="entry name" value="FlgT, C-terminal domain"/>
    <property type="match status" value="1"/>
</dbReference>
<evidence type="ECO:0000313" key="2">
    <source>
        <dbReference type="Proteomes" id="UP000063234"/>
    </source>
</evidence>
<sequence>MRRLNLLFGLMSLVILGVIGCEVAPDVQMSKLMKRREDYQVAKFKPPAYIVQKRKPRVVVLPFRDTSGYAQCGLARMATDITQNAVASAGSYRVVERARARAIARELGFQETHGMSMEELERKYFALGRGINYAIVGTITYAEPVTSPGNIGARVKLYVRILDLNRGSVAQSFEVEGQNVQGQAPNMCVVFQKALEDAIRCPLLQRLRDAIPLYGYVREIRTYPMEGGKTAKVLFINLGSSDGLKPGDKVQIVRIERFVDPVTGKVSQRFVEIGEGIVAKTGLLPNESMVLVDDPALVSQLKVGYLVKVTSTAIVTECGGKHFLQGLGAIWRQLNQQQQ</sequence>
<dbReference type="OrthoDB" id="597317at2"/>
<gene>
    <name evidence="1" type="ORF">TST_0557</name>
</gene>
<dbReference type="STRING" id="1298851.TST_0557"/>
<accession>A0A0S3QSP2</accession>
<dbReference type="Gene3D" id="3.40.50.10610">
    <property type="entry name" value="ABC-type transport auxiliary lipoprotein component"/>
    <property type="match status" value="1"/>
</dbReference>
<dbReference type="InterPro" id="IPR038165">
    <property type="entry name" value="FlgT_C_sf"/>
</dbReference>
<dbReference type="EMBL" id="AP013035">
    <property type="protein sequence ID" value="BAT71363.1"/>
    <property type="molecule type" value="Genomic_DNA"/>
</dbReference>
<dbReference type="KEGG" id="ttk:TST_0557"/>
<proteinExistence type="predicted"/>